<dbReference type="AlphaFoldDB" id="A0A6S5CGM7"/>
<dbReference type="Pfam" id="PF20157">
    <property type="entry name" value="Maf_flag10_N"/>
    <property type="match status" value="1"/>
</dbReference>
<protein>
    <submittedName>
        <fullName evidence="3">Uncharacterized protein</fullName>
    </submittedName>
</protein>
<evidence type="ECO:0000313" key="3">
    <source>
        <dbReference type="EMBL" id="BBR39101.1"/>
    </source>
</evidence>
<feature type="domain" description="6-hydroxymethylpterin diphosphokinase MptE-like" evidence="1">
    <location>
        <begin position="285"/>
        <end position="458"/>
    </location>
</feature>
<reference evidence="3 4" key="1">
    <citation type="submission" date="2019-12" db="EMBL/GenBank/DDBJ databases">
        <title>complete genome sequences of Aeromonas veronii str. WP3-W19-ESBL-03 isolated from wastewater treatment plant effluent.</title>
        <authorList>
            <person name="Sekizuka T."/>
            <person name="Itokawa K."/>
            <person name="Yatsu K."/>
            <person name="Inamine Y."/>
            <person name="Kuroda M."/>
        </authorList>
    </citation>
    <scope>NUCLEOTIDE SEQUENCE [LARGE SCALE GENOMIC DNA]</scope>
    <source>
        <strain evidence="3 4">WP3-W19-ESBL-03</strain>
    </source>
</reference>
<gene>
    <name evidence="3" type="ORF">WP3W19E03_16260</name>
</gene>
<dbReference type="PANTHER" id="PTHR41786:SF1">
    <property type="entry name" value="6-HYDROXYMETHYLPTERIN DIPHOSPHOKINASE MPTE-LIKE DOMAIN-CONTAINING PROTEIN"/>
    <property type="match status" value="1"/>
</dbReference>
<evidence type="ECO:0000259" key="1">
    <source>
        <dbReference type="Pfam" id="PF01973"/>
    </source>
</evidence>
<accession>A0A6S5CGM7</accession>
<dbReference type="Pfam" id="PF01973">
    <property type="entry name" value="MptE-like"/>
    <property type="match status" value="1"/>
</dbReference>
<organism evidence="3 4">
    <name type="scientific">Aeromonas veronii</name>
    <dbReference type="NCBI Taxonomy" id="654"/>
    <lineage>
        <taxon>Bacteria</taxon>
        <taxon>Pseudomonadati</taxon>
        <taxon>Pseudomonadota</taxon>
        <taxon>Gammaproteobacteria</taxon>
        <taxon>Aeromonadales</taxon>
        <taxon>Aeromonadaceae</taxon>
        <taxon>Aeromonas</taxon>
    </lineage>
</organism>
<dbReference type="InterPro" id="IPR045376">
    <property type="entry name" value="Maf_N"/>
</dbReference>
<sequence>MSVNIDAVLVQAEQEMLRLQQQAEQEAAMMLALPLRFTQNIEAFRQYIPHIADMYESYCPSRHFKFFCNENGQPNLQWLDDEVAIYGAEPYLICETLVAEFMDKGVLSKFSFRQEANPMGSIHVEHLNNLNIYKDEISSQAEHLVKVPDQVPCALIFGVGLGYHLGYLYERCKVSTLFLFEPDLDLFYASLFCFDWAPLLAYLYQENLGLHILLGQDEESIVRDFSSAVSCRGAFLVANSFIMWGYQNDEIKRLMKTIQQQYYLLAMGWGFFDDSLIALSHSMRNIERGVPFFKKNKKISQKHQRVPVFIIGSGPSLDDSLPIIKANKDRAILISCGSAISALHKHGIKPDIEVQIERTKSIYDFMVNLDDPEYLQDIVFLSTDVVHPDCATLFKKTVLAFKSNEPGVMMCQTYFSVAKDFSAWQAINPFVGNIGVHAPIQLGFKNLYLFGLDNGYKDKDHHHAKSSAYYNNEINAKILTELVCSDNERQCEGNFGGIVISNAMYDTSRYIIEGVLAINKDVHCANCSDGAKILGARPVPANDIGLHQPIDKSTILHEITNRLCAPLVLPVQDFNSLLDVDFFNHVVEKITDEWQRNFSSRNEINQLMLKHFGYLSQISITKNRIIAQMLYGSMNHMFAMLSSILYLFNEEEKALAMMKPAIELWLNFLHKAQEIYPNALNSVDTFDDEMVNLYKSQRYHV</sequence>
<dbReference type="InterPro" id="IPR002826">
    <property type="entry name" value="MptE-like"/>
</dbReference>
<dbReference type="Proteomes" id="UP000515442">
    <property type="component" value="Chromosome"/>
</dbReference>
<proteinExistence type="predicted"/>
<feature type="domain" description="Glycosyltransferase Maf N-terminal" evidence="2">
    <location>
        <begin position="36"/>
        <end position="266"/>
    </location>
</feature>
<dbReference type="RefSeq" id="WP_182939371.1">
    <property type="nucleotide sequence ID" value="NZ_AP022038.1"/>
</dbReference>
<dbReference type="PANTHER" id="PTHR41786">
    <property type="entry name" value="MOTILITY ACCESSORY FACTOR MAF"/>
    <property type="match status" value="1"/>
</dbReference>
<evidence type="ECO:0000313" key="4">
    <source>
        <dbReference type="Proteomes" id="UP000515442"/>
    </source>
</evidence>
<name>A0A6S5CGM7_AERVE</name>
<evidence type="ECO:0000259" key="2">
    <source>
        <dbReference type="Pfam" id="PF20157"/>
    </source>
</evidence>
<dbReference type="EMBL" id="AP022038">
    <property type="protein sequence ID" value="BBR39101.1"/>
    <property type="molecule type" value="Genomic_DNA"/>
</dbReference>